<feature type="compositionally biased region" description="Polar residues" evidence="1">
    <location>
        <begin position="7"/>
        <end position="24"/>
    </location>
</feature>
<keyword evidence="3" id="KW-1185">Reference proteome</keyword>
<sequence length="271" mass="31731">PSDYKTETNLPLNIQPNNKPATVNSSQFTSSSSSSSLYDQPTTLIKTYGDDSGDKWTVYYRNPNIPNVHIESINDNNNNNNKTTQLHNHSISNQFNLQQTSYNKTLSQYSKEYSTQINNQLLTLDQKDEISPLKQINKIVTMGNTIDISKKKRKKYRFYSIKQTEYLIEALELLTNSIEKNNINLELELNNNDFNNKQSLLMLQNTDIHLHRNLSLTTKLRPKNFNTKYGIINRHEYKRKSAGLNHTDELNHNRIEKVSLYRYIYIYIYTH</sequence>
<dbReference type="AlphaFoldDB" id="A0A183M8H2"/>
<reference evidence="2 3" key="1">
    <citation type="submission" date="2018-11" db="EMBL/GenBank/DDBJ databases">
        <authorList>
            <consortium name="Pathogen Informatics"/>
        </authorList>
    </citation>
    <scope>NUCLEOTIDE SEQUENCE [LARGE SCALE GENOMIC DNA]</scope>
    <source>
        <strain evidence="2 3">Zambia</strain>
    </source>
</reference>
<protein>
    <submittedName>
        <fullName evidence="2">Uncharacterized protein</fullName>
    </submittedName>
</protein>
<accession>A0A183M8H2</accession>
<proteinExistence type="predicted"/>
<feature type="non-terminal residue" evidence="2">
    <location>
        <position position="1"/>
    </location>
</feature>
<feature type="region of interest" description="Disordered" evidence="1">
    <location>
        <begin position="1"/>
        <end position="38"/>
    </location>
</feature>
<name>A0A183M8H2_9TREM</name>
<feature type="compositionally biased region" description="Low complexity" evidence="1">
    <location>
        <begin position="25"/>
        <end position="36"/>
    </location>
</feature>
<dbReference type="EMBL" id="UZAI01007667">
    <property type="protein sequence ID" value="VDO99884.1"/>
    <property type="molecule type" value="Genomic_DNA"/>
</dbReference>
<evidence type="ECO:0000313" key="3">
    <source>
        <dbReference type="Proteomes" id="UP000277204"/>
    </source>
</evidence>
<evidence type="ECO:0000313" key="2">
    <source>
        <dbReference type="EMBL" id="VDO99884.1"/>
    </source>
</evidence>
<evidence type="ECO:0000256" key="1">
    <source>
        <dbReference type="SAM" id="MobiDB-lite"/>
    </source>
</evidence>
<organism evidence="2 3">
    <name type="scientific">Schistosoma margrebowiei</name>
    <dbReference type="NCBI Taxonomy" id="48269"/>
    <lineage>
        <taxon>Eukaryota</taxon>
        <taxon>Metazoa</taxon>
        <taxon>Spiralia</taxon>
        <taxon>Lophotrochozoa</taxon>
        <taxon>Platyhelminthes</taxon>
        <taxon>Trematoda</taxon>
        <taxon>Digenea</taxon>
        <taxon>Strigeidida</taxon>
        <taxon>Schistosomatoidea</taxon>
        <taxon>Schistosomatidae</taxon>
        <taxon>Schistosoma</taxon>
    </lineage>
</organism>
<dbReference type="Proteomes" id="UP000277204">
    <property type="component" value="Unassembled WGS sequence"/>
</dbReference>
<gene>
    <name evidence="2" type="ORF">SMRZ_LOCUS12347</name>
</gene>